<accession>A0ABR4A9Y8</accession>
<organism evidence="1 2">
    <name type="scientific">Stereocaulon virgatum</name>
    <dbReference type="NCBI Taxonomy" id="373712"/>
    <lineage>
        <taxon>Eukaryota</taxon>
        <taxon>Fungi</taxon>
        <taxon>Dikarya</taxon>
        <taxon>Ascomycota</taxon>
        <taxon>Pezizomycotina</taxon>
        <taxon>Lecanoromycetes</taxon>
        <taxon>OSLEUM clade</taxon>
        <taxon>Lecanoromycetidae</taxon>
        <taxon>Lecanorales</taxon>
        <taxon>Lecanorineae</taxon>
        <taxon>Stereocaulaceae</taxon>
        <taxon>Stereocaulon</taxon>
    </lineage>
</organism>
<sequence>MMFRNVDDLDNTFNTSAFECFSITNLSRSEKVTITIFRPIIAAHISSPQCNDGPRILQKVTWPLALTTCMACVGTLSRPVWHPESQQMSPTLSAAPMHLHRTPHGSTGSRTATVLQASFRP</sequence>
<reference evidence="1 2" key="1">
    <citation type="submission" date="2024-09" db="EMBL/GenBank/DDBJ databases">
        <title>Rethinking Asexuality: The Enigmatic Case of Functional Sexual Genes in Lepraria (Stereocaulaceae).</title>
        <authorList>
            <person name="Doellman M."/>
            <person name="Sun Y."/>
            <person name="Barcenas-Pena A."/>
            <person name="Lumbsch H.T."/>
            <person name="Grewe F."/>
        </authorList>
    </citation>
    <scope>NUCLEOTIDE SEQUENCE [LARGE SCALE GENOMIC DNA]</scope>
    <source>
        <strain evidence="1 2">Mercado 3170</strain>
    </source>
</reference>
<dbReference type="Proteomes" id="UP001590950">
    <property type="component" value="Unassembled WGS sequence"/>
</dbReference>
<protein>
    <submittedName>
        <fullName evidence="1">Uncharacterized protein</fullName>
    </submittedName>
</protein>
<dbReference type="EMBL" id="JBEFKJ010000013">
    <property type="protein sequence ID" value="KAL2042697.1"/>
    <property type="molecule type" value="Genomic_DNA"/>
</dbReference>
<comment type="caution">
    <text evidence="1">The sequence shown here is derived from an EMBL/GenBank/DDBJ whole genome shotgun (WGS) entry which is preliminary data.</text>
</comment>
<evidence type="ECO:0000313" key="1">
    <source>
        <dbReference type="EMBL" id="KAL2042697.1"/>
    </source>
</evidence>
<keyword evidence="2" id="KW-1185">Reference proteome</keyword>
<proteinExistence type="predicted"/>
<name>A0ABR4A9Y8_9LECA</name>
<gene>
    <name evidence="1" type="ORF">N7G274_004456</name>
</gene>
<evidence type="ECO:0000313" key="2">
    <source>
        <dbReference type="Proteomes" id="UP001590950"/>
    </source>
</evidence>